<feature type="chain" id="PRO_5032519160" evidence="1">
    <location>
        <begin position="36"/>
        <end position="202"/>
    </location>
</feature>
<dbReference type="EMBL" id="CP064795">
    <property type="protein sequence ID" value="QPG05210.1"/>
    <property type="molecule type" value="Genomic_DNA"/>
</dbReference>
<accession>A0A7S9HCI4</accession>
<dbReference type="KEGG" id="smaa:IT774_13940"/>
<evidence type="ECO:0000313" key="2">
    <source>
        <dbReference type="EMBL" id="QPG05210.1"/>
    </source>
</evidence>
<protein>
    <submittedName>
        <fullName evidence="2">Uncharacterized protein</fullName>
    </submittedName>
</protein>
<name>A0A7S9HCI4_9ALTE</name>
<reference evidence="2 3" key="1">
    <citation type="submission" date="2020-11" db="EMBL/GenBank/DDBJ databases">
        <title>Complete genome sequence for Salinimonas sp. strain G2-b.</title>
        <authorList>
            <person name="Park S.-J."/>
        </authorList>
    </citation>
    <scope>NUCLEOTIDE SEQUENCE [LARGE SCALE GENOMIC DNA]</scope>
    <source>
        <strain evidence="2 3">G2-b</strain>
    </source>
</reference>
<gene>
    <name evidence="2" type="ORF">IT774_13940</name>
</gene>
<dbReference type="Proteomes" id="UP000595095">
    <property type="component" value="Chromosome"/>
</dbReference>
<organism evidence="2 3">
    <name type="scientific">Salinimonas marina</name>
    <dbReference type="NCBI Taxonomy" id="2785918"/>
    <lineage>
        <taxon>Bacteria</taxon>
        <taxon>Pseudomonadati</taxon>
        <taxon>Pseudomonadota</taxon>
        <taxon>Gammaproteobacteria</taxon>
        <taxon>Alteromonadales</taxon>
        <taxon>Alteromonadaceae</taxon>
        <taxon>Alteromonas/Salinimonas group</taxon>
        <taxon>Salinimonas</taxon>
    </lineage>
</organism>
<keyword evidence="1" id="KW-0732">Signal</keyword>
<feature type="signal peptide" evidence="1">
    <location>
        <begin position="1"/>
        <end position="35"/>
    </location>
</feature>
<dbReference type="RefSeq" id="WP_195810301.1">
    <property type="nucleotide sequence ID" value="NZ_CP064795.1"/>
</dbReference>
<dbReference type="AlphaFoldDB" id="A0A7S9HCI4"/>
<sequence>MRTFNLQQGKLKSMKNIIKSALLATLFCTSFSSMASSKMAKGTYVPVKGTVETFEVSDPSLGEAPEQLGTYKIELVNKDWKSLSGQERKTTRHKIKVEGLLVGKFNPMTGLASHKLVGEDRDYTLRSENDVLIPQSGDFFCSGGTPLVINEHINLVKGTGRYSNLHTGTIVLTGVVNNCPGTEGFGENNLKIVAHEGSVTFD</sequence>
<keyword evidence="3" id="KW-1185">Reference proteome</keyword>
<evidence type="ECO:0000313" key="3">
    <source>
        <dbReference type="Proteomes" id="UP000595095"/>
    </source>
</evidence>
<evidence type="ECO:0000256" key="1">
    <source>
        <dbReference type="SAM" id="SignalP"/>
    </source>
</evidence>
<proteinExistence type="predicted"/>